<evidence type="ECO:0000313" key="2">
    <source>
        <dbReference type="Proteomes" id="UP001529510"/>
    </source>
</evidence>
<name>A0ABD0P8N8_CIRMR</name>
<reference evidence="1 2" key="1">
    <citation type="submission" date="2024-05" db="EMBL/GenBank/DDBJ databases">
        <title>Genome sequencing and assembly of Indian major carp, Cirrhinus mrigala (Hamilton, 1822).</title>
        <authorList>
            <person name="Mohindra V."/>
            <person name="Chowdhury L.M."/>
            <person name="Lal K."/>
            <person name="Jena J.K."/>
        </authorList>
    </citation>
    <scope>NUCLEOTIDE SEQUENCE [LARGE SCALE GENOMIC DNA]</scope>
    <source>
        <strain evidence="1">CM1030</strain>
        <tissue evidence="1">Blood</tissue>
    </source>
</reference>
<protein>
    <submittedName>
        <fullName evidence="1">Uncharacterized protein</fullName>
    </submittedName>
</protein>
<dbReference type="EMBL" id="JAMKFB020000017">
    <property type="protein sequence ID" value="KAL0170255.1"/>
    <property type="molecule type" value="Genomic_DNA"/>
</dbReference>
<organism evidence="1 2">
    <name type="scientific">Cirrhinus mrigala</name>
    <name type="common">Mrigala</name>
    <dbReference type="NCBI Taxonomy" id="683832"/>
    <lineage>
        <taxon>Eukaryota</taxon>
        <taxon>Metazoa</taxon>
        <taxon>Chordata</taxon>
        <taxon>Craniata</taxon>
        <taxon>Vertebrata</taxon>
        <taxon>Euteleostomi</taxon>
        <taxon>Actinopterygii</taxon>
        <taxon>Neopterygii</taxon>
        <taxon>Teleostei</taxon>
        <taxon>Ostariophysi</taxon>
        <taxon>Cypriniformes</taxon>
        <taxon>Cyprinidae</taxon>
        <taxon>Labeoninae</taxon>
        <taxon>Labeonini</taxon>
        <taxon>Cirrhinus</taxon>
    </lineage>
</organism>
<feature type="non-terminal residue" evidence="1">
    <location>
        <position position="79"/>
    </location>
</feature>
<keyword evidence="2" id="KW-1185">Reference proteome</keyword>
<proteinExistence type="predicted"/>
<comment type="caution">
    <text evidence="1">The sequence shown here is derived from an EMBL/GenBank/DDBJ whole genome shotgun (WGS) entry which is preliminary data.</text>
</comment>
<dbReference type="AlphaFoldDB" id="A0ABD0P8N8"/>
<evidence type="ECO:0000313" key="1">
    <source>
        <dbReference type="EMBL" id="KAL0170255.1"/>
    </source>
</evidence>
<accession>A0ABD0P8N8</accession>
<gene>
    <name evidence="1" type="ORF">M9458_034851</name>
</gene>
<dbReference type="Proteomes" id="UP001529510">
    <property type="component" value="Unassembled WGS sequence"/>
</dbReference>
<sequence length="79" mass="9017">MVIKKLQPLKSFPVVVEHLEQDVLQPQDVNTPVGSTEDDTEEQGKEFIDKFTAIIQNITHISLHFQLLRIAFFDVATKP</sequence>